<organism evidence="6 7">
    <name type="scientific">Chitinophaga lutea</name>
    <dbReference type="NCBI Taxonomy" id="2488634"/>
    <lineage>
        <taxon>Bacteria</taxon>
        <taxon>Pseudomonadati</taxon>
        <taxon>Bacteroidota</taxon>
        <taxon>Chitinophagia</taxon>
        <taxon>Chitinophagales</taxon>
        <taxon>Chitinophagaceae</taxon>
        <taxon>Chitinophaga</taxon>
    </lineage>
</organism>
<evidence type="ECO:0000256" key="2">
    <source>
        <dbReference type="ARBA" id="ARBA00022603"/>
    </source>
</evidence>
<keyword evidence="3 6" id="KW-0808">Transferase</keyword>
<comment type="caution">
    <text evidence="6">The sequence shown here is derived from an EMBL/GenBank/DDBJ whole genome shotgun (WGS) entry which is preliminary data.</text>
</comment>
<dbReference type="OrthoDB" id="597202at2"/>
<dbReference type="InterPro" id="IPR029063">
    <property type="entry name" value="SAM-dependent_MTases_sf"/>
</dbReference>
<dbReference type="Proteomes" id="UP000278351">
    <property type="component" value="Unassembled WGS sequence"/>
</dbReference>
<dbReference type="EMBL" id="RPDH01000002">
    <property type="protein sequence ID" value="RPE08159.1"/>
    <property type="molecule type" value="Genomic_DNA"/>
</dbReference>
<dbReference type="InterPro" id="IPR025714">
    <property type="entry name" value="Methyltranfer_dom"/>
</dbReference>
<sequence length="214" mass="23664">MDKSEKFWNRSANGYDREEMKDRAVRARIVEKVKKHLKKTDSVLDFGCATGIVAHEITGDVHMVHGIDMSAEMIRIAQQRAAGRNIDNVRYTRSTIFDDGLKTGTFDVILGIYMLHLQDNLPAVLKRIHELLKPGGRFLSVTPCLGKRSLAGIVLSIVSKTGLIPPLRLFNIAEAESALIAAGFEVTETECLKRRGKQYFIAAGESPAATPMPV</sequence>
<feature type="domain" description="Methyltransferase" evidence="5">
    <location>
        <begin position="38"/>
        <end position="144"/>
    </location>
</feature>
<dbReference type="Gene3D" id="3.40.50.150">
    <property type="entry name" value="Vaccinia Virus protein VP39"/>
    <property type="match status" value="1"/>
</dbReference>
<proteinExistence type="predicted"/>
<evidence type="ECO:0000259" key="5">
    <source>
        <dbReference type="Pfam" id="PF13847"/>
    </source>
</evidence>
<evidence type="ECO:0000313" key="6">
    <source>
        <dbReference type="EMBL" id="RPE08159.1"/>
    </source>
</evidence>
<gene>
    <name evidence="6" type="ORF">EGT74_13910</name>
</gene>
<dbReference type="SUPFAM" id="SSF53335">
    <property type="entry name" value="S-adenosyl-L-methionine-dependent methyltransferases"/>
    <property type="match status" value="1"/>
</dbReference>
<dbReference type="AlphaFoldDB" id="A0A3N4PNE2"/>
<evidence type="ECO:0000256" key="3">
    <source>
        <dbReference type="ARBA" id="ARBA00022679"/>
    </source>
</evidence>
<evidence type="ECO:0000256" key="1">
    <source>
        <dbReference type="ARBA" id="ARBA00005189"/>
    </source>
</evidence>
<name>A0A3N4PNE2_9BACT</name>
<dbReference type="PANTHER" id="PTHR44307:SF2">
    <property type="entry name" value="PHOSPHOETHANOLAMINE METHYLTRANSFERASE ISOFORM X1"/>
    <property type="match status" value="1"/>
</dbReference>
<dbReference type="GO" id="GO:0008168">
    <property type="term" value="F:methyltransferase activity"/>
    <property type="evidence" value="ECO:0007669"/>
    <property type="project" value="UniProtKB-KW"/>
</dbReference>
<dbReference type="RefSeq" id="WP_123847159.1">
    <property type="nucleotide sequence ID" value="NZ_RPDH01000002.1"/>
</dbReference>
<dbReference type="PANTHER" id="PTHR44307">
    <property type="entry name" value="PHOSPHOETHANOLAMINE METHYLTRANSFERASE"/>
    <property type="match status" value="1"/>
</dbReference>
<keyword evidence="7" id="KW-1185">Reference proteome</keyword>
<keyword evidence="2 6" id="KW-0489">Methyltransferase</keyword>
<dbReference type="CDD" id="cd02440">
    <property type="entry name" value="AdoMet_MTases"/>
    <property type="match status" value="1"/>
</dbReference>
<dbReference type="Pfam" id="PF13847">
    <property type="entry name" value="Methyltransf_31"/>
    <property type="match status" value="1"/>
</dbReference>
<accession>A0A3N4PNE2</accession>
<protein>
    <submittedName>
        <fullName evidence="6">Class I SAM-dependent methyltransferase</fullName>
    </submittedName>
</protein>
<comment type="pathway">
    <text evidence="4">Phospholipid metabolism.</text>
</comment>
<evidence type="ECO:0000256" key="4">
    <source>
        <dbReference type="ARBA" id="ARBA00025707"/>
    </source>
</evidence>
<comment type="pathway">
    <text evidence="1">Lipid metabolism.</text>
</comment>
<reference evidence="6 7" key="1">
    <citation type="submission" date="2018-11" db="EMBL/GenBank/DDBJ databases">
        <title>Chitinophaga lutea sp.nov., isolate from arsenic contaminated soil.</title>
        <authorList>
            <person name="Zong Y."/>
        </authorList>
    </citation>
    <scope>NUCLEOTIDE SEQUENCE [LARGE SCALE GENOMIC DNA]</scope>
    <source>
        <strain evidence="6 7">ZY74</strain>
    </source>
</reference>
<dbReference type="GO" id="GO:0032259">
    <property type="term" value="P:methylation"/>
    <property type="evidence" value="ECO:0007669"/>
    <property type="project" value="UniProtKB-KW"/>
</dbReference>
<evidence type="ECO:0000313" key="7">
    <source>
        <dbReference type="Proteomes" id="UP000278351"/>
    </source>
</evidence>